<accession>A0A2S7TFE3</accession>
<protein>
    <submittedName>
        <fullName evidence="1">Uncharacterized protein</fullName>
    </submittedName>
</protein>
<dbReference type="Proteomes" id="UP000029221">
    <property type="component" value="Unassembled WGS sequence"/>
</dbReference>
<name>A0A090Q349_9FLAO</name>
<sequence>MIGAVILALALISLPVIPTLMDQVSKSELVYDIDIELDSEQISLNEIEKENQLPVLFYSILSISIPSYKVKSSISHHNAFNWDSPIRQIQLPPPVIA</sequence>
<keyword evidence="2" id="KW-1185">Reference proteome</keyword>
<comment type="caution">
    <text evidence="1">The sequence shown here is derived from an EMBL/GenBank/DDBJ whole genome shotgun (WGS) entry which is preliminary data.</text>
</comment>
<dbReference type="STRING" id="319236.BST91_02360"/>
<evidence type="ECO:0000313" key="1">
    <source>
        <dbReference type="EMBL" id="GAK97435.1"/>
    </source>
</evidence>
<accession>A0A090Q349</accession>
<reference evidence="1" key="1">
    <citation type="journal article" date="2014" name="Genome Announc.">
        <title>Draft Genome Sequences of Marine Flavobacterium Nonlabens Strains NR17, NR24, NR27, NR32, NR33, and Ara13.</title>
        <authorList>
            <person name="Nakanishi M."/>
            <person name="Meirelles P."/>
            <person name="Suzuki R."/>
            <person name="Takatani N."/>
            <person name="Mino S."/>
            <person name="Suda W."/>
            <person name="Oshima K."/>
            <person name="Hattori M."/>
            <person name="Ohkuma M."/>
            <person name="Hosokawa M."/>
            <person name="Miyashita K."/>
            <person name="Thompson F.L."/>
            <person name="Niwa A."/>
            <person name="Sawabe T."/>
            <person name="Sawabe T."/>
        </authorList>
    </citation>
    <scope>NUCLEOTIDE SEQUENCE [LARGE SCALE GENOMIC DNA]</scope>
    <source>
        <strain evidence="1">JCM 19294</strain>
    </source>
</reference>
<proteinExistence type="predicted"/>
<gene>
    <name evidence="1" type="ORF">JCM19294_1481</name>
</gene>
<dbReference type="EMBL" id="BBML01000005">
    <property type="protein sequence ID" value="GAK97435.1"/>
    <property type="molecule type" value="Genomic_DNA"/>
</dbReference>
<dbReference type="AlphaFoldDB" id="A0A090Q349"/>
<organism evidence="1 2">
    <name type="scientific">Nonlabens tegetincola</name>
    <dbReference type="NCBI Taxonomy" id="323273"/>
    <lineage>
        <taxon>Bacteria</taxon>
        <taxon>Pseudomonadati</taxon>
        <taxon>Bacteroidota</taxon>
        <taxon>Flavobacteriia</taxon>
        <taxon>Flavobacteriales</taxon>
        <taxon>Flavobacteriaceae</taxon>
        <taxon>Nonlabens</taxon>
    </lineage>
</organism>
<evidence type="ECO:0000313" key="2">
    <source>
        <dbReference type="Proteomes" id="UP000029221"/>
    </source>
</evidence>